<evidence type="ECO:0000259" key="8">
    <source>
        <dbReference type="Pfam" id="PF02781"/>
    </source>
</evidence>
<dbReference type="InterPro" id="IPR022674">
    <property type="entry name" value="G6P_DH_NAD-bd"/>
</dbReference>
<dbReference type="GO" id="GO:0004345">
    <property type="term" value="F:glucose-6-phosphate dehydrogenase activity"/>
    <property type="evidence" value="ECO:0007669"/>
    <property type="project" value="UniProtKB-UniRule"/>
</dbReference>
<sequence length="506" mass="57058">MDSHTLVLFGATGDLAKRKIYPALFNLFIDRKLALPLSVIGLGRREWSDETFKKNVEQSLREFSRRAPQDEEALQAFLEAFRYCTLDIGKKEDYQKLLKLIEHREGELGLEPNRLFYLSVGPEYFETIAAQIQDNGLGSDEGWKRLVIEKPFGHDLKSARVLNEKLSVAFAESEIFRIDHYLGKPVVQKLEALHQANPEIKALWSNRKVANVQITASETVGVEERAGYYDHVGAVRDMFQNHMLQLLMMVAIHLPDKVSADEVNEVHLHKKRVMKSLEPLHKHSAAAGIIRGQYKEGSVQGKPVAGYTSEPGITPESMNDTFIAARLQINDSDWEGVPFYIRTGKRMMDKSTRIVVEFKEEAAQLAATAEKSKAPNLLVLEMSPGEGITLQFKGPTFEPAGEFSPIQVELPEGRGDGREAYENLIHDALQGDPTFFAHWDEVELSWEWVQPILDAYEENMVPLQLYAAGSCGPAESDALLAKDGFHWWFDDSAKQESTTLKEKTLV</sequence>
<dbReference type="Pfam" id="PF02781">
    <property type="entry name" value="G6PD_C"/>
    <property type="match status" value="1"/>
</dbReference>
<dbReference type="Proteomes" id="UP000564806">
    <property type="component" value="Unassembled WGS sequence"/>
</dbReference>
<feature type="domain" description="Glucose-6-phosphate dehydrogenase C-terminal" evidence="8">
    <location>
        <begin position="193"/>
        <end position="488"/>
    </location>
</feature>
<evidence type="ECO:0000256" key="3">
    <source>
        <dbReference type="ARBA" id="ARBA00022857"/>
    </source>
</evidence>
<feature type="binding site" evidence="6">
    <location>
        <position position="345"/>
    </location>
    <ligand>
        <name>substrate</name>
    </ligand>
</feature>
<feature type="binding site" evidence="6">
    <location>
        <position position="218"/>
    </location>
    <ligand>
        <name>substrate</name>
    </ligand>
</feature>
<comment type="function">
    <text evidence="6">Catalyzes the oxidation of glucose 6-phosphate to 6-phosphogluconolactone.</text>
</comment>
<evidence type="ECO:0000313" key="9">
    <source>
        <dbReference type="EMBL" id="NUU61858.1"/>
    </source>
</evidence>
<dbReference type="AlphaFoldDB" id="A0A850ELF2"/>
<dbReference type="GO" id="GO:0006006">
    <property type="term" value="P:glucose metabolic process"/>
    <property type="evidence" value="ECO:0007669"/>
    <property type="project" value="UniProtKB-KW"/>
</dbReference>
<evidence type="ECO:0000256" key="1">
    <source>
        <dbReference type="ARBA" id="ARBA00004937"/>
    </source>
</evidence>
<feature type="active site" description="Proton acceptor" evidence="6">
    <location>
        <position position="242"/>
    </location>
</feature>
<dbReference type="SUPFAM" id="SSF55347">
    <property type="entry name" value="Glyceraldehyde-3-phosphate dehydrogenase-like, C-terminal domain"/>
    <property type="match status" value="1"/>
</dbReference>
<keyword evidence="4 6" id="KW-0560">Oxidoreductase</keyword>
<dbReference type="RefSeq" id="WP_175372349.1">
    <property type="nucleotide sequence ID" value="NZ_JABWCS010000211.1"/>
</dbReference>
<evidence type="ECO:0000259" key="7">
    <source>
        <dbReference type="Pfam" id="PF00479"/>
    </source>
</evidence>
<dbReference type="GO" id="GO:0009051">
    <property type="term" value="P:pentose-phosphate shunt, oxidative branch"/>
    <property type="evidence" value="ECO:0007669"/>
    <property type="project" value="TreeGrafter"/>
</dbReference>
<accession>A0A850ELF2</accession>
<organism evidence="9 10">
    <name type="scientific">Paenibacillus agri</name>
    <dbReference type="NCBI Taxonomy" id="2744309"/>
    <lineage>
        <taxon>Bacteria</taxon>
        <taxon>Bacillati</taxon>
        <taxon>Bacillota</taxon>
        <taxon>Bacilli</taxon>
        <taxon>Bacillales</taxon>
        <taxon>Paenibacillaceae</taxon>
        <taxon>Paenibacillus</taxon>
    </lineage>
</organism>
<dbReference type="GO" id="GO:0005829">
    <property type="term" value="C:cytosol"/>
    <property type="evidence" value="ECO:0007669"/>
    <property type="project" value="TreeGrafter"/>
</dbReference>
<dbReference type="HAMAP" id="MF_00966">
    <property type="entry name" value="G6PD"/>
    <property type="match status" value="1"/>
</dbReference>
<dbReference type="InterPro" id="IPR022675">
    <property type="entry name" value="G6P_DH_C"/>
</dbReference>
<feature type="binding site" evidence="6">
    <location>
        <position position="350"/>
    </location>
    <ligand>
        <name>substrate</name>
    </ligand>
</feature>
<evidence type="ECO:0000313" key="10">
    <source>
        <dbReference type="Proteomes" id="UP000564806"/>
    </source>
</evidence>
<keyword evidence="10" id="KW-1185">Reference proteome</keyword>
<feature type="domain" description="Glucose-6-phosphate dehydrogenase NAD-binding" evidence="7">
    <location>
        <begin position="7"/>
        <end position="188"/>
    </location>
</feature>
<evidence type="ECO:0000256" key="5">
    <source>
        <dbReference type="ARBA" id="ARBA00023277"/>
    </source>
</evidence>
<dbReference type="Pfam" id="PF00479">
    <property type="entry name" value="G6PD_N"/>
    <property type="match status" value="1"/>
</dbReference>
<dbReference type="NCBIfam" id="TIGR00871">
    <property type="entry name" value="zwf"/>
    <property type="match status" value="1"/>
</dbReference>
<evidence type="ECO:0000256" key="6">
    <source>
        <dbReference type="HAMAP-Rule" id="MF_00966"/>
    </source>
</evidence>
<dbReference type="EMBL" id="JABWCS010000211">
    <property type="protein sequence ID" value="NUU61858.1"/>
    <property type="molecule type" value="Genomic_DNA"/>
</dbReference>
<name>A0A850ELF2_9BACL</name>
<feature type="binding site" evidence="6">
    <location>
        <position position="184"/>
    </location>
    <ligand>
        <name>substrate</name>
    </ligand>
</feature>
<protein>
    <recommendedName>
        <fullName evidence="6">Glucose-6-phosphate 1-dehydrogenase</fullName>
        <shortName evidence="6">G6PD</shortName>
        <ecNumber evidence="6">1.1.1.49</ecNumber>
    </recommendedName>
</protein>
<dbReference type="InterPro" id="IPR036291">
    <property type="entry name" value="NAD(P)-bd_dom_sf"/>
</dbReference>
<reference evidence="9" key="1">
    <citation type="submission" date="2020-06" db="EMBL/GenBank/DDBJ databases">
        <title>Paenibacillus sp. nov., isolated from soil.</title>
        <authorList>
            <person name="Seo Y.L."/>
        </authorList>
    </citation>
    <scope>NUCLEOTIDE SEQUENCE [LARGE SCALE GENOMIC DNA]</scope>
    <source>
        <strain evidence="9">JW14</strain>
    </source>
</reference>
<feature type="binding site" evidence="6">
    <location>
        <position position="150"/>
    </location>
    <ligand>
        <name>NADP(+)</name>
        <dbReference type="ChEBI" id="CHEBI:58349"/>
    </ligand>
</feature>
<comment type="similarity">
    <text evidence="6">Belongs to the glucose-6-phosphate dehydrogenase family.</text>
</comment>
<proteinExistence type="inferred from homology"/>
<keyword evidence="3 6" id="KW-0521">NADP</keyword>
<dbReference type="UniPathway" id="UPA00115">
    <property type="reaction ID" value="UER00408"/>
</dbReference>
<dbReference type="SUPFAM" id="SSF51735">
    <property type="entry name" value="NAD(P)-binding Rossmann-fold domains"/>
    <property type="match status" value="1"/>
</dbReference>
<feature type="binding site" evidence="6">
    <location>
        <position position="237"/>
    </location>
    <ligand>
        <name>substrate</name>
    </ligand>
</feature>
<keyword evidence="2 6" id="KW-0313">Glucose metabolism</keyword>
<gene>
    <name evidence="6" type="primary">zwf</name>
    <name evidence="9" type="ORF">HPT30_16050</name>
</gene>
<dbReference type="PANTHER" id="PTHR23429">
    <property type="entry name" value="GLUCOSE-6-PHOSPHATE 1-DEHYDROGENASE G6PD"/>
    <property type="match status" value="1"/>
</dbReference>
<dbReference type="Gene3D" id="3.30.360.10">
    <property type="entry name" value="Dihydrodipicolinate Reductase, domain 2"/>
    <property type="match status" value="1"/>
</dbReference>
<dbReference type="Gene3D" id="3.40.50.720">
    <property type="entry name" value="NAD(P)-binding Rossmann-like Domain"/>
    <property type="match status" value="1"/>
</dbReference>
<comment type="caution">
    <text evidence="9">The sequence shown here is derived from an EMBL/GenBank/DDBJ whole genome shotgun (WGS) entry which is preliminary data.</text>
</comment>
<dbReference type="EC" id="1.1.1.49" evidence="6"/>
<dbReference type="PANTHER" id="PTHR23429:SF0">
    <property type="entry name" value="GLUCOSE-6-PHOSPHATE 1-DEHYDROGENASE"/>
    <property type="match status" value="1"/>
</dbReference>
<evidence type="ECO:0000256" key="2">
    <source>
        <dbReference type="ARBA" id="ARBA00022526"/>
    </source>
</evidence>
<dbReference type="InterPro" id="IPR001282">
    <property type="entry name" value="G6P_DH"/>
</dbReference>
<dbReference type="PRINTS" id="PR00079">
    <property type="entry name" value="G6PDHDRGNASE"/>
</dbReference>
<dbReference type="PIRSF" id="PIRSF000110">
    <property type="entry name" value="G6PD"/>
    <property type="match status" value="1"/>
</dbReference>
<feature type="binding site" evidence="6">
    <location>
        <begin position="87"/>
        <end position="88"/>
    </location>
    <ligand>
        <name>NADP(+)</name>
        <dbReference type="ChEBI" id="CHEBI:58349"/>
    </ligand>
</feature>
<evidence type="ECO:0000256" key="4">
    <source>
        <dbReference type="ARBA" id="ARBA00023002"/>
    </source>
</evidence>
<feature type="binding site" evidence="6">
    <location>
        <position position="180"/>
    </location>
    <ligand>
        <name>substrate</name>
    </ligand>
</feature>
<dbReference type="GO" id="GO:0050661">
    <property type="term" value="F:NADP binding"/>
    <property type="evidence" value="ECO:0007669"/>
    <property type="project" value="UniProtKB-UniRule"/>
</dbReference>
<comment type="pathway">
    <text evidence="1 6">Carbohydrate degradation; pentose phosphate pathway; D-ribulose 5-phosphate from D-glucose 6-phosphate (oxidative stage): step 1/3.</text>
</comment>
<feature type="binding site" evidence="6">
    <location>
        <begin position="10"/>
        <end position="17"/>
    </location>
    <ligand>
        <name>NADP(+)</name>
        <dbReference type="ChEBI" id="CHEBI:58349"/>
    </ligand>
</feature>
<comment type="catalytic activity">
    <reaction evidence="6">
        <text>D-glucose 6-phosphate + NADP(+) = 6-phospho-D-glucono-1,5-lactone + NADPH + H(+)</text>
        <dbReference type="Rhea" id="RHEA:15841"/>
        <dbReference type="ChEBI" id="CHEBI:15378"/>
        <dbReference type="ChEBI" id="CHEBI:57783"/>
        <dbReference type="ChEBI" id="CHEBI:57955"/>
        <dbReference type="ChEBI" id="CHEBI:58349"/>
        <dbReference type="ChEBI" id="CHEBI:61548"/>
        <dbReference type="EC" id="1.1.1.49"/>
    </reaction>
</comment>
<feature type="binding site" evidence="6">
    <location>
        <position position="44"/>
    </location>
    <ligand>
        <name>NADP(+)</name>
        <dbReference type="ChEBI" id="CHEBI:58349"/>
    </ligand>
</feature>
<keyword evidence="5 6" id="KW-0119">Carbohydrate metabolism</keyword>